<feature type="compositionally biased region" description="Basic residues" evidence="1">
    <location>
        <begin position="165"/>
        <end position="187"/>
    </location>
</feature>
<organism evidence="2 3">
    <name type="scientific">Porphyra umbilicalis</name>
    <name type="common">Purple laver</name>
    <name type="synonym">Red alga</name>
    <dbReference type="NCBI Taxonomy" id="2786"/>
    <lineage>
        <taxon>Eukaryota</taxon>
        <taxon>Rhodophyta</taxon>
        <taxon>Bangiophyceae</taxon>
        <taxon>Bangiales</taxon>
        <taxon>Bangiaceae</taxon>
        <taxon>Porphyra</taxon>
    </lineage>
</organism>
<evidence type="ECO:0000313" key="3">
    <source>
        <dbReference type="Proteomes" id="UP000218209"/>
    </source>
</evidence>
<evidence type="ECO:0000313" key="2">
    <source>
        <dbReference type="EMBL" id="OSX77154.1"/>
    </source>
</evidence>
<dbReference type="Proteomes" id="UP000218209">
    <property type="component" value="Unassembled WGS sequence"/>
</dbReference>
<accession>A0A1X6P8H3</accession>
<feature type="region of interest" description="Disordered" evidence="1">
    <location>
        <begin position="73"/>
        <end position="200"/>
    </location>
</feature>
<feature type="compositionally biased region" description="Basic residues" evidence="1">
    <location>
        <begin position="121"/>
        <end position="158"/>
    </location>
</feature>
<reference evidence="2 3" key="1">
    <citation type="submission" date="2017-03" db="EMBL/GenBank/DDBJ databases">
        <title>WGS assembly of Porphyra umbilicalis.</title>
        <authorList>
            <person name="Brawley S.H."/>
            <person name="Blouin N.A."/>
            <person name="Ficko-Blean E."/>
            <person name="Wheeler G.L."/>
            <person name="Lohr M."/>
            <person name="Goodson H.V."/>
            <person name="Jenkins J.W."/>
            <person name="Blaby-Haas C.E."/>
            <person name="Helliwell K.E."/>
            <person name="Chan C."/>
            <person name="Marriage T."/>
            <person name="Bhattacharya D."/>
            <person name="Klein A.S."/>
            <person name="Badis Y."/>
            <person name="Brodie J."/>
            <person name="Cao Y."/>
            <person name="Collen J."/>
            <person name="Dittami S.M."/>
            <person name="Gachon C.M."/>
            <person name="Green B.R."/>
            <person name="Karpowicz S."/>
            <person name="Kim J.W."/>
            <person name="Kudahl U."/>
            <person name="Lin S."/>
            <person name="Michel G."/>
            <person name="Mittag M."/>
            <person name="Olson B.J."/>
            <person name="Pangilinan J."/>
            <person name="Peng Y."/>
            <person name="Qiu H."/>
            <person name="Shu S."/>
            <person name="Singer J.T."/>
            <person name="Smith A.G."/>
            <person name="Sprecher B.N."/>
            <person name="Wagner V."/>
            <person name="Wang W."/>
            <person name="Wang Z.-Y."/>
            <person name="Yan J."/>
            <person name="Yarish C."/>
            <person name="Zoeuner-Riek S."/>
            <person name="Zhuang Y."/>
            <person name="Zou Y."/>
            <person name="Lindquist E.A."/>
            <person name="Grimwood J."/>
            <person name="Barry K."/>
            <person name="Rokhsar D.S."/>
            <person name="Schmutz J."/>
            <person name="Stiller J.W."/>
            <person name="Grossman A.R."/>
            <person name="Prochnik S.E."/>
        </authorList>
    </citation>
    <scope>NUCLEOTIDE SEQUENCE [LARGE SCALE GENOMIC DNA]</scope>
    <source>
        <strain evidence="2">4086291</strain>
    </source>
</reference>
<keyword evidence="3" id="KW-1185">Reference proteome</keyword>
<name>A0A1X6P8H3_PORUM</name>
<dbReference type="AlphaFoldDB" id="A0A1X6P8H3"/>
<sequence>MLAALEATQAAAMADAEAAFHALAAPDGPPLAPAKGGAELAAALGPRLDALDAATEGALAELAAAGTWTEDGGVPARTVPGGWARAPRRGAAAPAEVLPARRPWRHSPGTAVAPPLPPPPPRRRRLPRRRRRHHPPRRRPRPPPQRRRAAAGTGHHRQSGGGPCQRRRRRRRRRRRPSAPRLRRRGRAPPSHPPVWWRRPAIAGAGAPPPFGAPPRPAAAAVAAAGGRGALRMVPRQLRARNVGTEDLVGMGVVGAAARGRGRGGHGGR</sequence>
<feature type="compositionally biased region" description="Low complexity" evidence="1">
    <location>
        <begin position="80"/>
        <end position="95"/>
    </location>
</feature>
<proteinExistence type="predicted"/>
<dbReference type="EMBL" id="KV918845">
    <property type="protein sequence ID" value="OSX77154.1"/>
    <property type="molecule type" value="Genomic_DNA"/>
</dbReference>
<protein>
    <submittedName>
        <fullName evidence="2">Uncharacterized protein</fullName>
    </submittedName>
</protein>
<evidence type="ECO:0000256" key="1">
    <source>
        <dbReference type="SAM" id="MobiDB-lite"/>
    </source>
</evidence>
<gene>
    <name evidence="2" type="ORF">BU14_0159s0009</name>
</gene>